<dbReference type="Proteomes" id="UP001642483">
    <property type="component" value="Unassembled WGS sequence"/>
</dbReference>
<dbReference type="SMART" id="SM00308">
    <property type="entry name" value="LH2"/>
    <property type="match status" value="1"/>
</dbReference>
<dbReference type="InterPro" id="IPR013819">
    <property type="entry name" value="LipOase_C"/>
</dbReference>
<dbReference type="InterPro" id="IPR036226">
    <property type="entry name" value="LipOase_C_sf"/>
</dbReference>
<dbReference type="InterPro" id="IPR000907">
    <property type="entry name" value="LipOase"/>
</dbReference>
<evidence type="ECO:0000259" key="7">
    <source>
        <dbReference type="PROSITE" id="PS51393"/>
    </source>
</evidence>
<name>A0ABP0GVB3_CLALP</name>
<keyword evidence="3" id="KW-0560">Oxidoreductase</keyword>
<evidence type="ECO:0000256" key="2">
    <source>
        <dbReference type="ARBA" id="ARBA00022964"/>
    </source>
</evidence>
<organism evidence="8 9">
    <name type="scientific">Clavelina lepadiformis</name>
    <name type="common">Light-bulb sea squirt</name>
    <name type="synonym">Ascidia lepadiformis</name>
    <dbReference type="NCBI Taxonomy" id="159417"/>
    <lineage>
        <taxon>Eukaryota</taxon>
        <taxon>Metazoa</taxon>
        <taxon>Chordata</taxon>
        <taxon>Tunicata</taxon>
        <taxon>Ascidiacea</taxon>
        <taxon>Aplousobranchia</taxon>
        <taxon>Clavelinidae</taxon>
        <taxon>Clavelina</taxon>
    </lineage>
</organism>
<dbReference type="Pfam" id="PF01477">
    <property type="entry name" value="PLAT"/>
    <property type="match status" value="1"/>
</dbReference>
<dbReference type="InterPro" id="IPR020834">
    <property type="entry name" value="LipOase_CS"/>
</dbReference>
<dbReference type="Pfam" id="PF00305">
    <property type="entry name" value="Lipoxygenase"/>
    <property type="match status" value="1"/>
</dbReference>
<dbReference type="PRINTS" id="PR00087">
    <property type="entry name" value="LIPOXYGENASE"/>
</dbReference>
<dbReference type="InterPro" id="IPR036392">
    <property type="entry name" value="PLAT/LH2_dom_sf"/>
</dbReference>
<comment type="caution">
    <text evidence="8">The sequence shown here is derived from an EMBL/GenBank/DDBJ whole genome shotgun (WGS) entry which is preliminary data.</text>
</comment>
<evidence type="ECO:0000256" key="5">
    <source>
        <dbReference type="PROSITE-ProRule" id="PRU00152"/>
    </source>
</evidence>
<evidence type="ECO:0000256" key="4">
    <source>
        <dbReference type="ARBA" id="ARBA00023098"/>
    </source>
</evidence>
<sequence length="679" mass="78139">MADNVVYKIVVKTSSTWTGAETNATVSFNLIGENGEKSTGFFMVDNFWANDFERGQVDEFEITAKNVGLPVVVGIKLTHGYSGKDAWFCDYIKIEVDGHKALYPVYDWIEDELSVTRGKATLPQHSSSFLRQMRQTEVDRHKRDYEWMPNITKDDLGWGMPRSLNIATYDDLPAIFKREELLQEHLDQKKIERGTDIILNIIKSIVYPISKLEDYHGLNRREFSDRQATNYTVDWDTDEGMGRQVLTGINPLAVSQCYKLPSYFNVINADVRQSLGPNTTLEKELEAGNCYIIDFKEKIEEYKRNFYWDTDILLHVPNALGLFHINSKGSFLPIAIQLVPGDRDYLFTPADTKDDWLLAKMYFRSAECNLHEWDGHLFSTHIIMEPYCIALFRCLPRCHPIYKLLKPHLQTVVAVNAEGRTTLIVPGSPANRAIGTVSADALRVLFKRHTFDDLDVMKRLKTQGLLNPSISNFYYRDDAVLLWDIIKRYVSKMIRHFYKSDQDVCNDYELQDYANDLATNGLGWQDGNTRGIPNKITTIEQLVDICQVVIYTSSVQHAAVNFGQYETYRFAPNCPSAMRLPPHKKGEATMERIMQSLPDAKVALGTIALSYTLSSFPEGESYLGEYREHLMTELEIHRIREDYRSELREAGEKMRKRNEGLQHPYTWLYPNRVPNSISI</sequence>
<dbReference type="SUPFAM" id="SSF48484">
    <property type="entry name" value="Lipoxigenase"/>
    <property type="match status" value="1"/>
</dbReference>
<dbReference type="Gene3D" id="1.20.245.10">
    <property type="entry name" value="Lipoxygenase-1, Domain 5"/>
    <property type="match status" value="1"/>
</dbReference>
<accession>A0ABP0GVB3</accession>
<dbReference type="PROSITE" id="PS50095">
    <property type="entry name" value="PLAT"/>
    <property type="match status" value="1"/>
</dbReference>
<feature type="domain" description="Lipoxygenase" evidence="7">
    <location>
        <begin position="120"/>
        <end position="679"/>
    </location>
</feature>
<reference evidence="8 9" key="1">
    <citation type="submission" date="2024-02" db="EMBL/GenBank/DDBJ databases">
        <authorList>
            <person name="Daric V."/>
            <person name="Darras S."/>
        </authorList>
    </citation>
    <scope>NUCLEOTIDE SEQUENCE [LARGE SCALE GENOMIC DNA]</scope>
</reference>
<gene>
    <name evidence="8" type="ORF">CVLEPA_LOCUS28916</name>
</gene>
<evidence type="ECO:0000259" key="6">
    <source>
        <dbReference type="PROSITE" id="PS50095"/>
    </source>
</evidence>
<keyword evidence="4" id="KW-0443">Lipid metabolism</keyword>
<comment type="caution">
    <text evidence="5">Lacks conserved residue(s) required for the propagation of feature annotation.</text>
</comment>
<keyword evidence="2" id="KW-0223">Dioxygenase</keyword>
<dbReference type="EMBL" id="CAWYQH010000152">
    <property type="protein sequence ID" value="CAK8695675.1"/>
    <property type="molecule type" value="Genomic_DNA"/>
</dbReference>
<keyword evidence="9" id="KW-1185">Reference proteome</keyword>
<evidence type="ECO:0000313" key="9">
    <source>
        <dbReference type="Proteomes" id="UP001642483"/>
    </source>
</evidence>
<feature type="domain" description="PLAT" evidence="6">
    <location>
        <begin position="5"/>
        <end position="123"/>
    </location>
</feature>
<evidence type="ECO:0000313" key="8">
    <source>
        <dbReference type="EMBL" id="CAK8695675.1"/>
    </source>
</evidence>
<protein>
    <submittedName>
        <fullName evidence="8">Uncharacterized protein</fullName>
    </submittedName>
</protein>
<keyword evidence="1" id="KW-0479">Metal-binding</keyword>
<dbReference type="Gene3D" id="3.10.450.60">
    <property type="match status" value="1"/>
</dbReference>
<dbReference type="SUPFAM" id="SSF49723">
    <property type="entry name" value="Lipase/lipooxygenase domain (PLAT/LH2 domain)"/>
    <property type="match status" value="1"/>
</dbReference>
<dbReference type="InterPro" id="IPR001024">
    <property type="entry name" value="PLAT/LH2_dom"/>
</dbReference>
<evidence type="ECO:0000256" key="1">
    <source>
        <dbReference type="ARBA" id="ARBA00022723"/>
    </source>
</evidence>
<evidence type="ECO:0000256" key="3">
    <source>
        <dbReference type="ARBA" id="ARBA00023002"/>
    </source>
</evidence>
<dbReference type="PROSITE" id="PS00081">
    <property type="entry name" value="LIPOXYGENASE_2"/>
    <property type="match status" value="1"/>
</dbReference>
<dbReference type="PANTHER" id="PTHR11771">
    <property type="entry name" value="LIPOXYGENASE"/>
    <property type="match status" value="1"/>
</dbReference>
<dbReference type="PROSITE" id="PS51393">
    <property type="entry name" value="LIPOXYGENASE_3"/>
    <property type="match status" value="1"/>
</dbReference>
<dbReference type="Gene3D" id="2.40.180.10">
    <property type="entry name" value="Catalase core domain"/>
    <property type="match status" value="1"/>
</dbReference>
<proteinExistence type="predicted"/>